<organism evidence="4 5">
    <name type="scientific">Anaerohalosphaera lusitana</name>
    <dbReference type="NCBI Taxonomy" id="1936003"/>
    <lineage>
        <taxon>Bacteria</taxon>
        <taxon>Pseudomonadati</taxon>
        <taxon>Planctomycetota</taxon>
        <taxon>Phycisphaerae</taxon>
        <taxon>Sedimentisphaerales</taxon>
        <taxon>Anaerohalosphaeraceae</taxon>
        <taxon>Anaerohalosphaera</taxon>
    </lineage>
</organism>
<dbReference type="GO" id="GO:0046872">
    <property type="term" value="F:metal ion binding"/>
    <property type="evidence" value="ECO:0007669"/>
    <property type="project" value="UniProtKB-KW"/>
</dbReference>
<keyword evidence="2 4" id="KW-0378">Hydrolase</keyword>
<keyword evidence="1" id="KW-0479">Metal-binding</keyword>
<dbReference type="AlphaFoldDB" id="A0A1U9NQ24"/>
<dbReference type="Proteomes" id="UP000189674">
    <property type="component" value="Chromosome"/>
</dbReference>
<evidence type="ECO:0000259" key="3">
    <source>
        <dbReference type="Pfam" id="PF00884"/>
    </source>
</evidence>
<dbReference type="InterPro" id="IPR006311">
    <property type="entry name" value="TAT_signal"/>
</dbReference>
<dbReference type="KEGG" id="alus:STSP2_03015"/>
<dbReference type="PANTHER" id="PTHR45953:SF1">
    <property type="entry name" value="IDURONATE 2-SULFATASE"/>
    <property type="match status" value="1"/>
</dbReference>
<reference evidence="5" key="1">
    <citation type="submission" date="2017-02" db="EMBL/GenBank/DDBJ databases">
        <title>Comparative genomics and description of representatives of a novel lineage of planctomycetes thriving in anoxic sediments.</title>
        <authorList>
            <person name="Spring S."/>
            <person name="Bunk B."/>
            <person name="Sproer C."/>
        </authorList>
    </citation>
    <scope>NUCLEOTIDE SEQUENCE [LARGE SCALE GENOMIC DNA]</scope>
    <source>
        <strain evidence="5">ST-NAGAB-D1</strain>
    </source>
</reference>
<evidence type="ECO:0000256" key="1">
    <source>
        <dbReference type="ARBA" id="ARBA00022723"/>
    </source>
</evidence>
<dbReference type="EMBL" id="CP019791">
    <property type="protein sequence ID" value="AQT69818.1"/>
    <property type="molecule type" value="Genomic_DNA"/>
</dbReference>
<dbReference type="Pfam" id="PF00884">
    <property type="entry name" value="Sulfatase"/>
    <property type="match status" value="1"/>
</dbReference>
<accession>A0A1U9NQ24</accession>
<dbReference type="RefSeq" id="WP_146664090.1">
    <property type="nucleotide sequence ID" value="NZ_CP019791.1"/>
</dbReference>
<keyword evidence="5" id="KW-1185">Reference proteome</keyword>
<dbReference type="PROSITE" id="PS51318">
    <property type="entry name" value="TAT"/>
    <property type="match status" value="1"/>
</dbReference>
<evidence type="ECO:0000313" key="5">
    <source>
        <dbReference type="Proteomes" id="UP000189674"/>
    </source>
</evidence>
<name>A0A1U9NQ24_9BACT</name>
<protein>
    <submittedName>
        <fullName evidence="4">Arylsulfatase</fullName>
        <ecNumber evidence="4">3.1.6.1</ecNumber>
    </submittedName>
</protein>
<sequence>MKRANTSESARTGRLTRRDFMKTAAVTGLAMTGTARFTKAASKSDMPNIVLLFSDQHQADCLGFQDHPDVLTPNLDKLAKRGTVFNRAYCQDGVCVPSRMALMTGIYPRRLGCLHNPDVSSVMDEVVSLPSMLKKNGYYTAAFGKRHLKGAADKGWDYHRGHSKDETPGNSYWEWIEEQGYLDEFLHDWAAEFNGKYPIADLATRISRLPEDKTMEAFTAKETIKLIREQKDRDEPFFCWASFYRPHQPYNAQKRFLDEYDYSRWGKGTAEGDAIQKPPTLDQEPDALPPALEDWHEGKNRVWRLDKAAEDEQLYRFYIASYYALVTEIDHHVGAIMDALEEEGLLENTIVIYTSDHGDFAGRHGMVEKCAIGHNFYEETLRVPLIVSYPKNVKRQQVDDLVEMFDLYPTILELAGIDLPETKHGIDATSLGATLTGGQSEKRDYIVSENWSQATVITEDHKLGIWLDPTEYAKSWDFRSFGDMLVDRGDDPHEMHNQIENPKYAQISKQLRKYYADFTSRIPATGKSEIVRRAKPKVAN</sequence>
<dbReference type="NCBIfam" id="TIGR01409">
    <property type="entry name" value="TAT_signal_seq"/>
    <property type="match status" value="1"/>
</dbReference>
<gene>
    <name evidence="4" type="ORF">STSP2_03015</name>
</gene>
<proteinExistence type="predicted"/>
<dbReference type="Gene3D" id="3.40.720.10">
    <property type="entry name" value="Alkaline Phosphatase, subunit A"/>
    <property type="match status" value="1"/>
</dbReference>
<dbReference type="InterPro" id="IPR017850">
    <property type="entry name" value="Alkaline_phosphatase_core_sf"/>
</dbReference>
<feature type="domain" description="Sulfatase N-terminal" evidence="3">
    <location>
        <begin position="47"/>
        <end position="417"/>
    </location>
</feature>
<dbReference type="InterPro" id="IPR019546">
    <property type="entry name" value="TAT_signal_bac_arc"/>
</dbReference>
<dbReference type="GO" id="GO:0005737">
    <property type="term" value="C:cytoplasm"/>
    <property type="evidence" value="ECO:0007669"/>
    <property type="project" value="TreeGrafter"/>
</dbReference>
<dbReference type="InterPro" id="IPR000917">
    <property type="entry name" value="Sulfatase_N"/>
</dbReference>
<evidence type="ECO:0000256" key="2">
    <source>
        <dbReference type="ARBA" id="ARBA00022801"/>
    </source>
</evidence>
<dbReference type="EC" id="3.1.6.1" evidence="4"/>
<evidence type="ECO:0000313" key="4">
    <source>
        <dbReference type="EMBL" id="AQT69818.1"/>
    </source>
</evidence>
<dbReference type="SUPFAM" id="SSF53649">
    <property type="entry name" value="Alkaline phosphatase-like"/>
    <property type="match status" value="1"/>
</dbReference>
<dbReference type="STRING" id="1936003.STSP2_03015"/>
<dbReference type="OrthoDB" id="9762324at2"/>
<dbReference type="GO" id="GO:0004065">
    <property type="term" value="F:arylsulfatase activity"/>
    <property type="evidence" value="ECO:0007669"/>
    <property type="project" value="UniProtKB-EC"/>
</dbReference>
<dbReference type="PANTHER" id="PTHR45953">
    <property type="entry name" value="IDURONATE 2-SULFATASE"/>
    <property type="match status" value="1"/>
</dbReference>